<dbReference type="AlphaFoldDB" id="A0A3D6BQ88"/>
<dbReference type="Proteomes" id="UP000263268">
    <property type="component" value="Unassembled WGS sequence"/>
</dbReference>
<sequence length="279" mass="31914">MFNKGLIIAKNEFVKQNVRHMKTLNFKMFLFLVVAYFNTSYSQDIVYSAIFKNVNKTAESLTHYLNTSGDTLYLKSTFDLNRIEVIGDVGLREYAINDVTKDIRIPLNDLPLGDYTFAVVHTEGRDDTYIYRKTIVFKISRLLPIDSGLHRGLNTLDSNNNLAVSNIPILDLSENKIIKHFPKPVGLAQNADSKALQLDSKSLTVLSFDGTDAMSSMETKELLDAKHLRTKKIDNILERSKPTYSKAYNLTDIRYGNHNIQSRADYRRHNLRPNGRPYD</sequence>
<dbReference type="EMBL" id="DPRK01000063">
    <property type="protein sequence ID" value="HCY80807.1"/>
    <property type="molecule type" value="Genomic_DNA"/>
</dbReference>
<evidence type="ECO:0000313" key="1">
    <source>
        <dbReference type="EMBL" id="HCY80807.1"/>
    </source>
</evidence>
<reference evidence="1 2" key="1">
    <citation type="journal article" date="2018" name="Nat. Biotechnol.">
        <title>A standardized bacterial taxonomy based on genome phylogeny substantially revises the tree of life.</title>
        <authorList>
            <person name="Parks D.H."/>
            <person name="Chuvochina M."/>
            <person name="Waite D.W."/>
            <person name="Rinke C."/>
            <person name="Skarshewski A."/>
            <person name="Chaumeil P.A."/>
            <person name="Hugenholtz P."/>
        </authorList>
    </citation>
    <scope>NUCLEOTIDE SEQUENCE [LARGE SCALE GENOMIC DNA]</scope>
    <source>
        <strain evidence="1">UBA10227</strain>
    </source>
</reference>
<proteinExistence type="predicted"/>
<gene>
    <name evidence="1" type="ORF">DHV22_03965</name>
</gene>
<comment type="caution">
    <text evidence="1">The sequence shown here is derived from an EMBL/GenBank/DDBJ whole genome shotgun (WGS) entry which is preliminary data.</text>
</comment>
<evidence type="ECO:0000313" key="2">
    <source>
        <dbReference type="Proteomes" id="UP000263268"/>
    </source>
</evidence>
<organism evidence="1 2">
    <name type="scientific">Xanthomarina gelatinilytica</name>
    <dbReference type="NCBI Taxonomy" id="1137281"/>
    <lineage>
        <taxon>Bacteria</taxon>
        <taxon>Pseudomonadati</taxon>
        <taxon>Bacteroidota</taxon>
        <taxon>Flavobacteriia</taxon>
        <taxon>Flavobacteriales</taxon>
        <taxon>Flavobacteriaceae</taxon>
        <taxon>Xanthomarina</taxon>
    </lineage>
</organism>
<protein>
    <submittedName>
        <fullName evidence="1">Uncharacterized protein</fullName>
    </submittedName>
</protein>
<name>A0A3D6BQ88_9FLAO</name>
<accession>A0A3D6BQ88</accession>